<feature type="compositionally biased region" description="Low complexity" evidence="1">
    <location>
        <begin position="406"/>
        <end position="416"/>
    </location>
</feature>
<feature type="compositionally biased region" description="Basic and acidic residues" evidence="1">
    <location>
        <begin position="331"/>
        <end position="348"/>
    </location>
</feature>
<feature type="region of interest" description="Disordered" evidence="1">
    <location>
        <begin position="199"/>
        <end position="232"/>
    </location>
</feature>
<sequence>MYQKNLMSRDKFLFSPLHLSSLGDDCIRYRAPSCFVVYMLNLHSTKVFMVNHTILCLDFMSGLLGDVYFLNEMYISLRNWKGHVHWVWKIGTWKWNVVKSQQNQKHIERECLWEPKAMAGYGYAYRSISTYSTVRDESRGPVTKPFVPFVPNTNSNSEAYVTKKTIVPVATKPYGDDYPAKGDGYGSPRKVDEFLTKVQNEASRPKKFTPVSSTDWRQSSQPPPTYNNGANGYGDYGSNKEAHKPVGVAIKNDNYDGHNGYGDYGSSKELRKPIGSAIRNDSYNGYNGPNGYGDYGNKEGRKLVEGPIRSDNYGSHNNPHGFGDYGNYVNKEGRKPVGGSIKDDKYDGYDGPNGYGDYGNKEGRKPVGGTIRSDKYDGYNTPNDYGGYDDYNSDEGYKSNGSPIRNGNYDGYNGAKNGYGGYGNKEGHKPYGSTTRDDNYDGYHSGNGYGDDGNYGNKEGYKPPSSPVPSDNYDRHRPGQPKIYGTTKEPIKIIPSKPKIGYAWTASPRKGTQLSEPTNDIDKAVQMLKEAAKLSGHGNKGGHNYDDYHRKHDEPTSKFGKGMELVKEVEELKNIVKPSTPNKDYGNATGRYGNFNFLSRPRTPPTHVADFRDNIDGRDDAGRYGIIDSRKAEKLYNGKRV</sequence>
<feature type="compositionally biased region" description="Low complexity" evidence="1">
    <location>
        <begin position="378"/>
        <end position="390"/>
    </location>
</feature>
<gene>
    <name evidence="2" type="ORF">RIF29_21985</name>
</gene>
<name>A0AAN9F437_CROPI</name>
<dbReference type="EMBL" id="JAYWIO010000004">
    <property type="protein sequence ID" value="KAK7269264.1"/>
    <property type="molecule type" value="Genomic_DNA"/>
</dbReference>
<accession>A0AAN9F437</accession>
<comment type="caution">
    <text evidence="2">The sequence shown here is derived from an EMBL/GenBank/DDBJ whole genome shotgun (WGS) entry which is preliminary data.</text>
</comment>
<dbReference type="AlphaFoldDB" id="A0AAN9F437"/>
<feature type="region of interest" description="Disordered" evidence="1">
    <location>
        <begin position="595"/>
        <end position="614"/>
    </location>
</feature>
<feature type="compositionally biased region" description="Basic and acidic residues" evidence="1">
    <location>
        <begin position="425"/>
        <end position="441"/>
    </location>
</feature>
<evidence type="ECO:0000313" key="2">
    <source>
        <dbReference type="EMBL" id="KAK7269264.1"/>
    </source>
</evidence>
<feature type="region of interest" description="Disordered" evidence="1">
    <location>
        <begin position="278"/>
        <end position="302"/>
    </location>
</feature>
<proteinExistence type="predicted"/>
<evidence type="ECO:0000313" key="3">
    <source>
        <dbReference type="Proteomes" id="UP001372338"/>
    </source>
</evidence>
<evidence type="ECO:0000256" key="1">
    <source>
        <dbReference type="SAM" id="MobiDB-lite"/>
    </source>
</evidence>
<feature type="region of interest" description="Disordered" evidence="1">
    <location>
        <begin position="314"/>
        <end position="490"/>
    </location>
</feature>
<feature type="region of interest" description="Disordered" evidence="1">
    <location>
        <begin position="534"/>
        <end position="560"/>
    </location>
</feature>
<keyword evidence="3" id="KW-1185">Reference proteome</keyword>
<feature type="compositionally biased region" description="Basic and acidic residues" evidence="1">
    <location>
        <begin position="543"/>
        <end position="556"/>
    </location>
</feature>
<organism evidence="2 3">
    <name type="scientific">Crotalaria pallida</name>
    <name type="common">Smooth rattlebox</name>
    <name type="synonym">Crotalaria striata</name>
    <dbReference type="NCBI Taxonomy" id="3830"/>
    <lineage>
        <taxon>Eukaryota</taxon>
        <taxon>Viridiplantae</taxon>
        <taxon>Streptophyta</taxon>
        <taxon>Embryophyta</taxon>
        <taxon>Tracheophyta</taxon>
        <taxon>Spermatophyta</taxon>
        <taxon>Magnoliopsida</taxon>
        <taxon>eudicotyledons</taxon>
        <taxon>Gunneridae</taxon>
        <taxon>Pentapetalae</taxon>
        <taxon>rosids</taxon>
        <taxon>fabids</taxon>
        <taxon>Fabales</taxon>
        <taxon>Fabaceae</taxon>
        <taxon>Papilionoideae</taxon>
        <taxon>50 kb inversion clade</taxon>
        <taxon>genistoids sensu lato</taxon>
        <taxon>core genistoids</taxon>
        <taxon>Crotalarieae</taxon>
        <taxon>Crotalaria</taxon>
    </lineage>
</organism>
<protein>
    <submittedName>
        <fullName evidence="2">Uncharacterized protein</fullName>
    </submittedName>
</protein>
<feature type="compositionally biased region" description="Polar residues" evidence="1">
    <location>
        <begin position="210"/>
        <end position="220"/>
    </location>
</feature>
<dbReference type="Proteomes" id="UP001372338">
    <property type="component" value="Unassembled WGS sequence"/>
</dbReference>
<reference evidence="2 3" key="1">
    <citation type="submission" date="2024-01" db="EMBL/GenBank/DDBJ databases">
        <title>The genomes of 5 underutilized Papilionoideae crops provide insights into root nodulation and disease resistanc.</title>
        <authorList>
            <person name="Yuan L."/>
        </authorList>
    </citation>
    <scope>NUCLEOTIDE SEQUENCE [LARGE SCALE GENOMIC DNA]</scope>
    <source>
        <strain evidence="2">ZHUSHIDOU_FW_LH</strain>
        <tissue evidence="2">Leaf</tissue>
    </source>
</reference>